<keyword evidence="11" id="KW-1185">Reference proteome</keyword>
<evidence type="ECO:0000256" key="7">
    <source>
        <dbReference type="ARBA" id="ARBA00035136"/>
    </source>
</evidence>
<dbReference type="RefSeq" id="WP_185676308.1">
    <property type="nucleotide sequence ID" value="NZ_JACHVB010000035.1"/>
</dbReference>
<name>A0A842HID9_9BACT</name>
<dbReference type="GO" id="GO:0015935">
    <property type="term" value="C:small ribosomal subunit"/>
    <property type="evidence" value="ECO:0007669"/>
    <property type="project" value="TreeGrafter"/>
</dbReference>
<dbReference type="HAMAP" id="MF_00500">
    <property type="entry name" value="Ribosomal_bS20"/>
    <property type="match status" value="1"/>
</dbReference>
<evidence type="ECO:0000256" key="9">
    <source>
        <dbReference type="SAM" id="MobiDB-lite"/>
    </source>
</evidence>
<dbReference type="NCBIfam" id="TIGR00029">
    <property type="entry name" value="S20"/>
    <property type="match status" value="1"/>
</dbReference>
<proteinExistence type="inferred from homology"/>
<protein>
    <recommendedName>
        <fullName evidence="7 8">Small ribosomal subunit protein bS20</fullName>
    </recommendedName>
</protein>
<evidence type="ECO:0000256" key="5">
    <source>
        <dbReference type="ARBA" id="ARBA00022980"/>
    </source>
</evidence>
<sequence>MANTKQAQKYIRKTEVRTERNRNESSRLKTLAKKARAAEGEEAAKIASEYASALDKAAKRGVIHPNKAARQKSAISAKIFAKA</sequence>
<gene>
    <name evidence="8" type="primary">rpsT</name>
    <name evidence="10" type="ORF">H5P28_13900</name>
</gene>
<organism evidence="10 11">
    <name type="scientific">Ruficoccus amylovorans</name>
    <dbReference type="NCBI Taxonomy" id="1804625"/>
    <lineage>
        <taxon>Bacteria</taxon>
        <taxon>Pseudomonadati</taxon>
        <taxon>Verrucomicrobiota</taxon>
        <taxon>Opitutia</taxon>
        <taxon>Puniceicoccales</taxon>
        <taxon>Cerasicoccaceae</taxon>
        <taxon>Ruficoccus</taxon>
    </lineage>
</organism>
<comment type="caution">
    <text evidence="10">The sequence shown here is derived from an EMBL/GenBank/DDBJ whole genome shotgun (WGS) entry which is preliminary data.</text>
</comment>
<evidence type="ECO:0000256" key="8">
    <source>
        <dbReference type="HAMAP-Rule" id="MF_00500"/>
    </source>
</evidence>
<comment type="similarity">
    <text evidence="2 8">Belongs to the bacterial ribosomal protein bS20 family.</text>
</comment>
<evidence type="ECO:0000256" key="2">
    <source>
        <dbReference type="ARBA" id="ARBA00007634"/>
    </source>
</evidence>
<evidence type="ECO:0000256" key="3">
    <source>
        <dbReference type="ARBA" id="ARBA00022730"/>
    </source>
</evidence>
<dbReference type="GO" id="GO:0006412">
    <property type="term" value="P:translation"/>
    <property type="evidence" value="ECO:0007669"/>
    <property type="project" value="UniProtKB-UniRule"/>
</dbReference>
<dbReference type="Pfam" id="PF01649">
    <property type="entry name" value="Ribosomal_S20p"/>
    <property type="match status" value="1"/>
</dbReference>
<dbReference type="PANTHER" id="PTHR33398:SF1">
    <property type="entry name" value="SMALL RIBOSOMAL SUBUNIT PROTEIN BS20C"/>
    <property type="match status" value="1"/>
</dbReference>
<feature type="compositionally biased region" description="Basic and acidic residues" evidence="9">
    <location>
        <begin position="12"/>
        <end position="27"/>
    </location>
</feature>
<feature type="region of interest" description="Disordered" evidence="9">
    <location>
        <begin position="1"/>
        <end position="30"/>
    </location>
</feature>
<dbReference type="InterPro" id="IPR002583">
    <property type="entry name" value="Ribosomal_bS20"/>
</dbReference>
<evidence type="ECO:0000256" key="4">
    <source>
        <dbReference type="ARBA" id="ARBA00022884"/>
    </source>
</evidence>
<dbReference type="GO" id="GO:0003735">
    <property type="term" value="F:structural constituent of ribosome"/>
    <property type="evidence" value="ECO:0007669"/>
    <property type="project" value="InterPro"/>
</dbReference>
<dbReference type="SUPFAM" id="SSF46992">
    <property type="entry name" value="Ribosomal protein S20"/>
    <property type="match status" value="1"/>
</dbReference>
<keyword evidence="3 8" id="KW-0699">rRNA-binding</keyword>
<evidence type="ECO:0000256" key="1">
    <source>
        <dbReference type="ARBA" id="ARBA00003134"/>
    </source>
</evidence>
<keyword evidence="5 8" id="KW-0689">Ribosomal protein</keyword>
<dbReference type="Proteomes" id="UP000546464">
    <property type="component" value="Unassembled WGS sequence"/>
</dbReference>
<dbReference type="EMBL" id="JACHVB010000035">
    <property type="protein sequence ID" value="MBC2595356.1"/>
    <property type="molecule type" value="Genomic_DNA"/>
</dbReference>
<evidence type="ECO:0000313" key="10">
    <source>
        <dbReference type="EMBL" id="MBC2595356.1"/>
    </source>
</evidence>
<dbReference type="AlphaFoldDB" id="A0A842HID9"/>
<dbReference type="PANTHER" id="PTHR33398">
    <property type="entry name" value="30S RIBOSOMAL PROTEIN S20"/>
    <property type="match status" value="1"/>
</dbReference>
<keyword evidence="4 8" id="KW-0694">RNA-binding</keyword>
<comment type="function">
    <text evidence="1 8">Binds directly to 16S ribosomal RNA.</text>
</comment>
<keyword evidence="6 8" id="KW-0687">Ribonucleoprotein</keyword>
<dbReference type="Gene3D" id="1.20.58.110">
    <property type="entry name" value="Ribosomal protein S20"/>
    <property type="match status" value="1"/>
</dbReference>
<dbReference type="GO" id="GO:0070181">
    <property type="term" value="F:small ribosomal subunit rRNA binding"/>
    <property type="evidence" value="ECO:0007669"/>
    <property type="project" value="TreeGrafter"/>
</dbReference>
<evidence type="ECO:0000313" key="11">
    <source>
        <dbReference type="Proteomes" id="UP000546464"/>
    </source>
</evidence>
<evidence type="ECO:0000256" key="6">
    <source>
        <dbReference type="ARBA" id="ARBA00023274"/>
    </source>
</evidence>
<accession>A0A842HID9</accession>
<dbReference type="InterPro" id="IPR036510">
    <property type="entry name" value="Ribosomal_bS20_sf"/>
</dbReference>
<reference evidence="10 11" key="1">
    <citation type="submission" date="2020-07" db="EMBL/GenBank/DDBJ databases">
        <authorList>
            <person name="Feng X."/>
        </authorList>
    </citation>
    <scope>NUCLEOTIDE SEQUENCE [LARGE SCALE GENOMIC DNA]</scope>
    <source>
        <strain evidence="10 11">JCM31066</strain>
    </source>
</reference>